<dbReference type="Proteomes" id="UP000008022">
    <property type="component" value="Unassembled WGS sequence"/>
</dbReference>
<sequence>MEQAATVAPAIASAASRAPGGGGGGSSTKSAGRGDDSLMRRHILDAIEQQVASTTPRCGGGGGSSARRPLRRRRKPLDASSRRGGLPRLEQIVKEPTLQQVKQMAEEMLPQKSMAQLLETREVTDERQWTAKCLHVHGGEPAEDLHLGRLGRRRSPCLREVAGDRQRNWKRVET</sequence>
<dbReference type="EnsemblPlants" id="ORUFI07G04470.1">
    <property type="protein sequence ID" value="ORUFI07G04470.1"/>
    <property type="gene ID" value="ORUFI07G04470"/>
</dbReference>
<protein>
    <submittedName>
        <fullName evidence="2">Uncharacterized protein</fullName>
    </submittedName>
</protein>
<dbReference type="HOGENOM" id="CLU_1542578_0_0_1"/>
<evidence type="ECO:0000313" key="3">
    <source>
        <dbReference type="Proteomes" id="UP000008022"/>
    </source>
</evidence>
<evidence type="ECO:0000256" key="1">
    <source>
        <dbReference type="SAM" id="MobiDB-lite"/>
    </source>
</evidence>
<accession>A0A0E0Q4P2</accession>
<dbReference type="Gramene" id="ORUFI07G04470.1">
    <property type="protein sequence ID" value="ORUFI07G04470.1"/>
    <property type="gene ID" value="ORUFI07G04470"/>
</dbReference>
<keyword evidence="3" id="KW-1185">Reference proteome</keyword>
<reference evidence="3" key="1">
    <citation type="submission" date="2013-06" db="EMBL/GenBank/DDBJ databases">
        <authorList>
            <person name="Zhao Q."/>
        </authorList>
    </citation>
    <scope>NUCLEOTIDE SEQUENCE</scope>
    <source>
        <strain evidence="3">cv. W1943</strain>
    </source>
</reference>
<dbReference type="AlphaFoldDB" id="A0A0E0Q4P2"/>
<name>A0A0E0Q4P2_ORYRU</name>
<proteinExistence type="predicted"/>
<feature type="compositionally biased region" description="Basic and acidic residues" evidence="1">
    <location>
        <begin position="32"/>
        <end position="45"/>
    </location>
</feature>
<organism evidence="2 3">
    <name type="scientific">Oryza rufipogon</name>
    <name type="common">Brownbeard rice</name>
    <name type="synonym">Asian wild rice</name>
    <dbReference type="NCBI Taxonomy" id="4529"/>
    <lineage>
        <taxon>Eukaryota</taxon>
        <taxon>Viridiplantae</taxon>
        <taxon>Streptophyta</taxon>
        <taxon>Embryophyta</taxon>
        <taxon>Tracheophyta</taxon>
        <taxon>Spermatophyta</taxon>
        <taxon>Magnoliopsida</taxon>
        <taxon>Liliopsida</taxon>
        <taxon>Poales</taxon>
        <taxon>Poaceae</taxon>
        <taxon>BOP clade</taxon>
        <taxon>Oryzoideae</taxon>
        <taxon>Oryzeae</taxon>
        <taxon>Oryzinae</taxon>
        <taxon>Oryza</taxon>
    </lineage>
</organism>
<evidence type="ECO:0000313" key="2">
    <source>
        <dbReference type="EnsemblPlants" id="ORUFI07G04470.1"/>
    </source>
</evidence>
<feature type="compositionally biased region" description="Low complexity" evidence="1">
    <location>
        <begin position="1"/>
        <end position="18"/>
    </location>
</feature>
<reference evidence="2" key="2">
    <citation type="submission" date="2015-06" db="UniProtKB">
        <authorList>
            <consortium name="EnsemblPlants"/>
        </authorList>
    </citation>
    <scope>IDENTIFICATION</scope>
</reference>
<feature type="region of interest" description="Disordered" evidence="1">
    <location>
        <begin position="1"/>
        <end position="89"/>
    </location>
</feature>